<dbReference type="GO" id="GO:0030425">
    <property type="term" value="C:dendrite"/>
    <property type="evidence" value="ECO:0007669"/>
    <property type="project" value="TreeGrafter"/>
</dbReference>
<evidence type="ECO:0000313" key="4">
    <source>
        <dbReference type="EMBL" id="GFQ82883.1"/>
    </source>
</evidence>
<accession>A0A8X6FKW3</accession>
<dbReference type="PANTHER" id="PTHR13651">
    <property type="entry name" value="PROTEIN ABITRAM"/>
    <property type="match status" value="1"/>
</dbReference>
<dbReference type="InterPro" id="IPR011053">
    <property type="entry name" value="Single_hybrid_motif"/>
</dbReference>
<dbReference type="InterPro" id="IPR033753">
    <property type="entry name" value="GCV_H/Fam206"/>
</dbReference>
<comment type="similarity">
    <text evidence="1">Belongs to the ABITRAM family.</text>
</comment>
<dbReference type="OrthoDB" id="48130at2759"/>
<protein>
    <recommendedName>
        <fullName evidence="2">Protein Abitram</fullName>
    </recommendedName>
    <alternativeName>
        <fullName evidence="3">Actin-binding transcription modulator</fullName>
    </alternativeName>
</protein>
<evidence type="ECO:0000256" key="3">
    <source>
        <dbReference type="ARBA" id="ARBA00030463"/>
    </source>
</evidence>
<dbReference type="SUPFAM" id="SSF51230">
    <property type="entry name" value="Single hybrid motif"/>
    <property type="match status" value="1"/>
</dbReference>
<keyword evidence="5" id="KW-1185">Reference proteome</keyword>
<dbReference type="GO" id="GO:0030833">
    <property type="term" value="P:regulation of actin filament polymerization"/>
    <property type="evidence" value="ECO:0007669"/>
    <property type="project" value="TreeGrafter"/>
</dbReference>
<name>A0A8X6FKW3_TRICU</name>
<dbReference type="GO" id="GO:0051489">
    <property type="term" value="P:regulation of filopodium assembly"/>
    <property type="evidence" value="ECO:0007669"/>
    <property type="project" value="TreeGrafter"/>
</dbReference>
<proteinExistence type="inferred from homology"/>
<evidence type="ECO:0000256" key="2">
    <source>
        <dbReference type="ARBA" id="ARBA00019325"/>
    </source>
</evidence>
<dbReference type="GO" id="GO:0030027">
    <property type="term" value="C:lamellipodium"/>
    <property type="evidence" value="ECO:0007669"/>
    <property type="project" value="TreeGrafter"/>
</dbReference>
<reference evidence="4" key="1">
    <citation type="submission" date="2020-07" db="EMBL/GenBank/DDBJ databases">
        <title>Multicomponent nature underlies the extraordinary mechanical properties of spider dragline silk.</title>
        <authorList>
            <person name="Kono N."/>
            <person name="Nakamura H."/>
            <person name="Mori M."/>
            <person name="Yoshida Y."/>
            <person name="Ohtoshi R."/>
            <person name="Malay A.D."/>
            <person name="Moran D.A.P."/>
            <person name="Tomita M."/>
            <person name="Numata K."/>
            <person name="Arakawa K."/>
        </authorList>
    </citation>
    <scope>NUCLEOTIDE SEQUENCE</scope>
</reference>
<gene>
    <name evidence="4" type="primary">abitram</name>
    <name evidence="4" type="ORF">TNCT_356041</name>
</gene>
<evidence type="ECO:0000313" key="5">
    <source>
        <dbReference type="Proteomes" id="UP000887116"/>
    </source>
</evidence>
<dbReference type="AlphaFoldDB" id="A0A8X6FKW3"/>
<dbReference type="PANTHER" id="PTHR13651:SF0">
    <property type="entry name" value="PROTEIN ABITRAM"/>
    <property type="match status" value="1"/>
</dbReference>
<dbReference type="InterPro" id="IPR039169">
    <property type="entry name" value="Abitram"/>
</dbReference>
<dbReference type="Gene3D" id="2.40.50.100">
    <property type="match status" value="1"/>
</dbReference>
<dbReference type="Pfam" id="PF01597">
    <property type="entry name" value="GCV_H"/>
    <property type="match status" value="1"/>
</dbReference>
<organism evidence="4 5">
    <name type="scientific">Trichonephila clavata</name>
    <name type="common">Joro spider</name>
    <name type="synonym">Nephila clavata</name>
    <dbReference type="NCBI Taxonomy" id="2740835"/>
    <lineage>
        <taxon>Eukaryota</taxon>
        <taxon>Metazoa</taxon>
        <taxon>Ecdysozoa</taxon>
        <taxon>Arthropoda</taxon>
        <taxon>Chelicerata</taxon>
        <taxon>Arachnida</taxon>
        <taxon>Araneae</taxon>
        <taxon>Araneomorphae</taxon>
        <taxon>Entelegynae</taxon>
        <taxon>Araneoidea</taxon>
        <taxon>Nephilidae</taxon>
        <taxon>Trichonephila</taxon>
    </lineage>
</organism>
<dbReference type="EMBL" id="BMAO01012638">
    <property type="protein sequence ID" value="GFQ82883.1"/>
    <property type="molecule type" value="Genomic_DNA"/>
</dbReference>
<sequence>MGPSLDFLKICRIDPSHPSVTERYFKTRIIPTYDECVLTHSNRLCLITLAPTHPILKENLDVISVNFEPVGKVNRLSNKVSGKFKKGGQKLSEKSVLCTVKCSNDCDYTIYSCISGSLIEVNERLVDNPKLLKENPWSEGYIGIILPPFKSSHKNCMEDVS</sequence>
<dbReference type="GO" id="GO:0003785">
    <property type="term" value="F:actin monomer binding"/>
    <property type="evidence" value="ECO:0007669"/>
    <property type="project" value="TreeGrafter"/>
</dbReference>
<dbReference type="GO" id="GO:0048813">
    <property type="term" value="P:dendrite morphogenesis"/>
    <property type="evidence" value="ECO:0007669"/>
    <property type="project" value="TreeGrafter"/>
</dbReference>
<dbReference type="GO" id="GO:0005634">
    <property type="term" value="C:nucleus"/>
    <property type="evidence" value="ECO:0007669"/>
    <property type="project" value="TreeGrafter"/>
</dbReference>
<dbReference type="Proteomes" id="UP000887116">
    <property type="component" value="Unassembled WGS sequence"/>
</dbReference>
<dbReference type="GO" id="GO:0032433">
    <property type="term" value="C:filopodium tip"/>
    <property type="evidence" value="ECO:0007669"/>
    <property type="project" value="TreeGrafter"/>
</dbReference>
<dbReference type="GO" id="GO:0051015">
    <property type="term" value="F:actin filament binding"/>
    <property type="evidence" value="ECO:0007669"/>
    <property type="project" value="TreeGrafter"/>
</dbReference>
<comment type="caution">
    <text evidence="4">The sequence shown here is derived from an EMBL/GenBank/DDBJ whole genome shotgun (WGS) entry which is preliminary data.</text>
</comment>
<evidence type="ECO:0000256" key="1">
    <source>
        <dbReference type="ARBA" id="ARBA00010764"/>
    </source>
</evidence>